<feature type="transmembrane region" description="Helical" evidence="2">
    <location>
        <begin position="117"/>
        <end position="146"/>
    </location>
</feature>
<dbReference type="AlphaFoldDB" id="A0ABD2QAV7"/>
<sequence>MGLLYETTWQKEVLSHPNDKQGVFLHKMATGLWAGFIMLLCGAHGIVAVVKPHMCTMVSMLVFCIITCLAATLLACVSIAGLIEDGFSLNSLTVNFAEPFSASQLNQAVSRVRLHQVILHILLLVVGLLEASVVVSSAILCCRFICPGYLSRRRFVNACFPSRYDYNRNQDHFLALQADVEEYANMQQHLLNQGLPPRSLSPTLHPTAQSFLPESTRRALILTHSEMGPLAISAAHATALCLGQRQLEQNPSRLNSPNSQRSAGEQGQEVQLGQSRKQVLDKLMRMFAGRRRRAAGQDEQGVSPVVTQMASNSVNQILRSDQRSSYVYVMPSPTAGEPPIIFPPFPPPYSSGSNEVPRRTSNVTSPLPPIVGRLPRVSSRTSAAFGRRNAPLLQANSSILIGGDRILQPVLIVQEDDPIPSYYGADEQRPLMVSIDPMIPPPEYSSRPDTPGSVRNS</sequence>
<proteinExistence type="predicted"/>
<keyword evidence="2" id="KW-0472">Membrane</keyword>
<comment type="caution">
    <text evidence="3">The sequence shown here is derived from an EMBL/GenBank/DDBJ whole genome shotgun (WGS) entry which is preliminary data.</text>
</comment>
<accession>A0ABD2QAV7</accession>
<feature type="region of interest" description="Disordered" evidence="1">
    <location>
        <begin position="351"/>
        <end position="371"/>
    </location>
</feature>
<feature type="compositionally biased region" description="Polar residues" evidence="1">
    <location>
        <begin position="351"/>
        <end position="365"/>
    </location>
</feature>
<feature type="region of interest" description="Disordered" evidence="1">
    <location>
        <begin position="250"/>
        <end position="276"/>
    </location>
</feature>
<dbReference type="EMBL" id="JBJKFK010000496">
    <property type="protein sequence ID" value="KAL3316690.1"/>
    <property type="molecule type" value="Genomic_DNA"/>
</dbReference>
<organism evidence="3 4">
    <name type="scientific">Cichlidogyrus casuarinus</name>
    <dbReference type="NCBI Taxonomy" id="1844966"/>
    <lineage>
        <taxon>Eukaryota</taxon>
        <taxon>Metazoa</taxon>
        <taxon>Spiralia</taxon>
        <taxon>Lophotrochozoa</taxon>
        <taxon>Platyhelminthes</taxon>
        <taxon>Monogenea</taxon>
        <taxon>Monopisthocotylea</taxon>
        <taxon>Dactylogyridea</taxon>
        <taxon>Ancyrocephalidae</taxon>
        <taxon>Cichlidogyrus</taxon>
    </lineage>
</organism>
<gene>
    <name evidence="3" type="ORF">Ciccas_004657</name>
</gene>
<evidence type="ECO:0000256" key="1">
    <source>
        <dbReference type="SAM" id="MobiDB-lite"/>
    </source>
</evidence>
<reference evidence="3 4" key="1">
    <citation type="submission" date="2024-11" db="EMBL/GenBank/DDBJ databases">
        <title>Adaptive evolution of stress response genes in parasites aligns with host niche diversity.</title>
        <authorList>
            <person name="Hahn C."/>
            <person name="Resl P."/>
        </authorList>
    </citation>
    <scope>NUCLEOTIDE SEQUENCE [LARGE SCALE GENOMIC DNA]</scope>
    <source>
        <strain evidence="3">EGGRZ-B1_66</strain>
        <tissue evidence="3">Body</tissue>
    </source>
</reference>
<evidence type="ECO:0000313" key="3">
    <source>
        <dbReference type="EMBL" id="KAL3316690.1"/>
    </source>
</evidence>
<name>A0ABD2QAV7_9PLAT</name>
<evidence type="ECO:0000256" key="2">
    <source>
        <dbReference type="SAM" id="Phobius"/>
    </source>
</evidence>
<dbReference type="Proteomes" id="UP001626550">
    <property type="component" value="Unassembled WGS sequence"/>
</dbReference>
<keyword evidence="2" id="KW-1133">Transmembrane helix</keyword>
<protein>
    <submittedName>
        <fullName evidence="3">Uncharacterized protein</fullName>
    </submittedName>
</protein>
<evidence type="ECO:0000313" key="4">
    <source>
        <dbReference type="Proteomes" id="UP001626550"/>
    </source>
</evidence>
<feature type="transmembrane region" description="Helical" evidence="2">
    <location>
        <begin position="57"/>
        <end position="83"/>
    </location>
</feature>
<keyword evidence="4" id="KW-1185">Reference proteome</keyword>
<keyword evidence="2" id="KW-0812">Transmembrane</keyword>
<feature type="transmembrane region" description="Helical" evidence="2">
    <location>
        <begin position="32"/>
        <end position="50"/>
    </location>
</feature>
<feature type="region of interest" description="Disordered" evidence="1">
    <location>
        <begin position="437"/>
        <end position="457"/>
    </location>
</feature>